<dbReference type="PROSITE" id="PS51257">
    <property type="entry name" value="PROKAR_LIPOPROTEIN"/>
    <property type="match status" value="1"/>
</dbReference>
<dbReference type="InterPro" id="IPR010067">
    <property type="entry name" value="ABC_SsuA_sub-bd"/>
</dbReference>
<dbReference type="Pfam" id="PF09084">
    <property type="entry name" value="NMT1"/>
    <property type="match status" value="1"/>
</dbReference>
<organism evidence="7 8">
    <name type="scientific">Leptothoe kymatousa TAU-MAC 1615</name>
    <dbReference type="NCBI Taxonomy" id="2364775"/>
    <lineage>
        <taxon>Bacteria</taxon>
        <taxon>Bacillati</taxon>
        <taxon>Cyanobacteriota</taxon>
        <taxon>Cyanophyceae</taxon>
        <taxon>Nodosilineales</taxon>
        <taxon>Cymatolegaceae</taxon>
        <taxon>Leptothoe</taxon>
        <taxon>Leptothoe kymatousa</taxon>
    </lineage>
</organism>
<accession>A0ABS5Y6Y0</accession>
<dbReference type="EMBL" id="JADOER010000013">
    <property type="protein sequence ID" value="MBT9313536.1"/>
    <property type="molecule type" value="Genomic_DNA"/>
</dbReference>
<dbReference type="SUPFAM" id="SSF53850">
    <property type="entry name" value="Periplasmic binding protein-like II"/>
    <property type="match status" value="1"/>
</dbReference>
<evidence type="ECO:0000256" key="3">
    <source>
        <dbReference type="ARBA" id="ARBA00022448"/>
    </source>
</evidence>
<name>A0ABS5Y6Y0_9CYAN</name>
<feature type="chain" id="PRO_5045678632" evidence="5">
    <location>
        <begin position="27"/>
        <end position="348"/>
    </location>
</feature>
<evidence type="ECO:0000256" key="2">
    <source>
        <dbReference type="ARBA" id="ARBA00010742"/>
    </source>
</evidence>
<keyword evidence="8" id="KW-1185">Reference proteome</keyword>
<feature type="domain" description="SsuA/THI5-like" evidence="6">
    <location>
        <begin position="57"/>
        <end position="264"/>
    </location>
</feature>
<keyword evidence="4 5" id="KW-0732">Signal</keyword>
<evidence type="ECO:0000256" key="5">
    <source>
        <dbReference type="SAM" id="SignalP"/>
    </source>
</evidence>
<comment type="subcellular location">
    <subcellularLocation>
        <location evidence="1">Periplasm</location>
    </subcellularLocation>
</comment>
<sequence length="348" mass="36864">MRRQRFLSTCLAFAFGLVVAVGCASNAPETGSEPSAPEVAAADAAPLVIGYSNWPGWLPWAVAEEKGLFAENGANVELKWFDGYLASMEAFAAGQLDGNGQTLNDTISFAADAANGEVAVLVNDNSAGNDKVIVAEGINSVADLKGKTVALEEGVVGDFMLTQALEDAGMSRSDITIKNLETGAAAAAFASGQVDAVAAWPPFWGIALEREGSKELLSSKDYPGAIPDLLVMSQKVIDEQPEQVQAMVNTWFATLDYIAKNPEESNKIMAARSGVTVEEYENFKAGTRIFTVEENLEAFSAGDGMKHMPFASQKMNDFMVDVGFIEAGPDDLGAILDDSFVKAYAEGS</sequence>
<comment type="similarity">
    <text evidence="2">Belongs to the bacterial solute-binding protein SsuA/TauA family.</text>
</comment>
<proteinExistence type="inferred from homology"/>
<feature type="signal peptide" evidence="5">
    <location>
        <begin position="1"/>
        <end position="26"/>
    </location>
</feature>
<evidence type="ECO:0000256" key="1">
    <source>
        <dbReference type="ARBA" id="ARBA00004418"/>
    </source>
</evidence>
<evidence type="ECO:0000313" key="7">
    <source>
        <dbReference type="EMBL" id="MBT9313536.1"/>
    </source>
</evidence>
<gene>
    <name evidence="7" type="ORF">IXB28_15080</name>
</gene>
<dbReference type="NCBIfam" id="TIGR01728">
    <property type="entry name" value="SsuA_fam"/>
    <property type="match status" value="1"/>
</dbReference>
<comment type="caution">
    <text evidence="7">The sequence shown here is derived from an EMBL/GenBank/DDBJ whole genome shotgun (WGS) entry which is preliminary data.</text>
</comment>
<dbReference type="PANTHER" id="PTHR30024">
    <property type="entry name" value="ALIPHATIC SULFONATES-BINDING PROTEIN-RELATED"/>
    <property type="match status" value="1"/>
</dbReference>
<dbReference type="Gene3D" id="3.40.190.10">
    <property type="entry name" value="Periplasmic binding protein-like II"/>
    <property type="match status" value="2"/>
</dbReference>
<reference evidence="7 8" key="1">
    <citation type="journal article" date="2021" name="Mar. Drugs">
        <title>Genome Reduction and Secondary Metabolism of the Marine Sponge-Associated Cyanobacterium Leptothoe.</title>
        <authorList>
            <person name="Konstantinou D."/>
            <person name="Popin R.V."/>
            <person name="Fewer D.P."/>
            <person name="Sivonen K."/>
            <person name="Gkelis S."/>
        </authorList>
    </citation>
    <scope>NUCLEOTIDE SEQUENCE [LARGE SCALE GENOMIC DNA]</scope>
    <source>
        <strain evidence="7 8">TAU-MAC 1615</strain>
    </source>
</reference>
<evidence type="ECO:0000259" key="6">
    <source>
        <dbReference type="Pfam" id="PF09084"/>
    </source>
</evidence>
<dbReference type="InterPro" id="IPR015168">
    <property type="entry name" value="SsuA/THI5"/>
</dbReference>
<dbReference type="CDD" id="cd13563">
    <property type="entry name" value="PBP2_SsuA_like_6"/>
    <property type="match status" value="1"/>
</dbReference>
<dbReference type="PANTHER" id="PTHR30024:SF47">
    <property type="entry name" value="TAURINE-BINDING PERIPLASMIC PROTEIN"/>
    <property type="match status" value="1"/>
</dbReference>
<dbReference type="RefSeq" id="WP_215619420.1">
    <property type="nucleotide sequence ID" value="NZ_JADOER010000013.1"/>
</dbReference>
<dbReference type="Proteomes" id="UP001196661">
    <property type="component" value="Unassembled WGS sequence"/>
</dbReference>
<protein>
    <submittedName>
        <fullName evidence="7">ABC transporter substrate-binding protein</fullName>
    </submittedName>
</protein>
<keyword evidence="3" id="KW-0813">Transport</keyword>
<evidence type="ECO:0000313" key="8">
    <source>
        <dbReference type="Proteomes" id="UP001196661"/>
    </source>
</evidence>
<evidence type="ECO:0000256" key="4">
    <source>
        <dbReference type="ARBA" id="ARBA00022729"/>
    </source>
</evidence>